<dbReference type="PANTHER" id="PTHR47245">
    <property type="entry name" value="PEPTIDYLPROLYL ISOMERASE"/>
    <property type="match status" value="1"/>
</dbReference>
<dbReference type="EC" id="5.2.1.8" evidence="2"/>
<name>G8NNJ8_GRAMM</name>
<dbReference type="InterPro" id="IPR027304">
    <property type="entry name" value="Trigger_fact/SurA_dom_sf"/>
</dbReference>
<comment type="catalytic activity">
    <reaction evidence="1">
        <text>[protein]-peptidylproline (omega=180) = [protein]-peptidylproline (omega=0)</text>
        <dbReference type="Rhea" id="RHEA:16237"/>
        <dbReference type="Rhea" id="RHEA-COMP:10747"/>
        <dbReference type="Rhea" id="RHEA-COMP:10748"/>
        <dbReference type="ChEBI" id="CHEBI:83833"/>
        <dbReference type="ChEBI" id="CHEBI:83834"/>
        <dbReference type="EC" id="5.2.1.8"/>
    </reaction>
</comment>
<accession>G8NNJ8</accession>
<sequence precursor="true">MPKIFRSSAVLFASTLVLLSGCHKGPQDGVVGTVNGHPILRTEVDKAYNAQLASNPQQTAPSADQADSLRLNILHELIVEEIVEQRAAKQNLIATDSEVDAKLAEMKAPYTEEQFQARLKTANLTLDELRRDIRRNLTQTKLFNKEIDSKITVTDGDVNNYFNAHKDSFNLIENRYHLAQILVTNQPAQQSSNLQNSKATTDDEARKKIQALKNRLDTGDDFGTIASNFSENQDTAPNGGDVGFVPESQMKADPTAYAAIMKLKAGQITDILPVLDGTTHKVAGYSIYKLISKEPAGQRDLNDPRVQQNIRQQLHESRSQLLKASYLEMLRDQAKVENYLAEQIFQSAAK</sequence>
<evidence type="ECO:0000256" key="5">
    <source>
        <dbReference type="ARBA" id="ARBA00023235"/>
    </source>
</evidence>
<evidence type="ECO:0000256" key="2">
    <source>
        <dbReference type="ARBA" id="ARBA00013194"/>
    </source>
</evidence>
<evidence type="ECO:0000256" key="1">
    <source>
        <dbReference type="ARBA" id="ARBA00000971"/>
    </source>
</evidence>
<evidence type="ECO:0000313" key="9">
    <source>
        <dbReference type="Proteomes" id="UP000007113"/>
    </source>
</evidence>
<dbReference type="STRING" id="682795.AciX8_0430"/>
<dbReference type="PROSITE" id="PS50198">
    <property type="entry name" value="PPIC_PPIASE_2"/>
    <property type="match status" value="1"/>
</dbReference>
<dbReference type="InterPro" id="IPR046357">
    <property type="entry name" value="PPIase_dom_sf"/>
</dbReference>
<dbReference type="Pfam" id="PF13624">
    <property type="entry name" value="SurA_N_3"/>
    <property type="match status" value="1"/>
</dbReference>
<keyword evidence="5 6" id="KW-0413">Isomerase</keyword>
<gene>
    <name evidence="8" type="ordered locus">AciX8_0430</name>
</gene>
<evidence type="ECO:0000256" key="3">
    <source>
        <dbReference type="ARBA" id="ARBA00022729"/>
    </source>
</evidence>
<dbReference type="SUPFAM" id="SSF109998">
    <property type="entry name" value="Triger factor/SurA peptide-binding domain-like"/>
    <property type="match status" value="1"/>
</dbReference>
<dbReference type="Gene3D" id="1.10.4030.10">
    <property type="entry name" value="Porin chaperone SurA, peptide-binding domain"/>
    <property type="match status" value="1"/>
</dbReference>
<dbReference type="OrthoDB" id="14196at2"/>
<dbReference type="Proteomes" id="UP000007113">
    <property type="component" value="Chromosome"/>
</dbReference>
<feature type="domain" description="PpiC" evidence="7">
    <location>
        <begin position="173"/>
        <end position="292"/>
    </location>
</feature>
<dbReference type="KEGG" id="gma:AciX8_0430"/>
<dbReference type="InterPro" id="IPR050245">
    <property type="entry name" value="PrsA_foldase"/>
</dbReference>
<dbReference type="Gene3D" id="3.10.50.40">
    <property type="match status" value="1"/>
</dbReference>
<dbReference type="Pfam" id="PF00639">
    <property type="entry name" value="Rotamase"/>
    <property type="match status" value="1"/>
</dbReference>
<dbReference type="InterPro" id="IPR000297">
    <property type="entry name" value="PPIase_PpiC"/>
</dbReference>
<dbReference type="PROSITE" id="PS51257">
    <property type="entry name" value="PROKAR_LIPOPROTEIN"/>
    <property type="match status" value="1"/>
</dbReference>
<dbReference type="PANTHER" id="PTHR47245:SF1">
    <property type="entry name" value="FOLDASE PROTEIN PRSA"/>
    <property type="match status" value="1"/>
</dbReference>
<protein>
    <recommendedName>
        <fullName evidence="2">peptidylprolyl isomerase</fullName>
        <ecNumber evidence="2">5.2.1.8</ecNumber>
    </recommendedName>
</protein>
<dbReference type="eggNOG" id="COG0760">
    <property type="taxonomic scope" value="Bacteria"/>
</dbReference>
<dbReference type="EMBL" id="CP003130">
    <property type="protein sequence ID" value="AEU34783.1"/>
    <property type="molecule type" value="Genomic_DNA"/>
</dbReference>
<dbReference type="AlphaFoldDB" id="G8NNJ8"/>
<dbReference type="SUPFAM" id="SSF54534">
    <property type="entry name" value="FKBP-like"/>
    <property type="match status" value="1"/>
</dbReference>
<evidence type="ECO:0000313" key="8">
    <source>
        <dbReference type="EMBL" id="AEU34783.1"/>
    </source>
</evidence>
<dbReference type="HOGENOM" id="CLU_034646_5_3_0"/>
<evidence type="ECO:0000256" key="4">
    <source>
        <dbReference type="ARBA" id="ARBA00023110"/>
    </source>
</evidence>
<dbReference type="RefSeq" id="WP_014263667.1">
    <property type="nucleotide sequence ID" value="NC_016631.1"/>
</dbReference>
<proteinExistence type="predicted"/>
<reference evidence="8 9" key="1">
    <citation type="submission" date="2011-11" db="EMBL/GenBank/DDBJ databases">
        <title>Complete sequence of Granulicella mallensis MP5ACTX8.</title>
        <authorList>
            <consortium name="US DOE Joint Genome Institute"/>
            <person name="Lucas S."/>
            <person name="Copeland A."/>
            <person name="Lapidus A."/>
            <person name="Cheng J.-F."/>
            <person name="Goodwin L."/>
            <person name="Pitluck S."/>
            <person name="Peters L."/>
            <person name="Lu M."/>
            <person name="Detter J.C."/>
            <person name="Han C."/>
            <person name="Tapia R."/>
            <person name="Land M."/>
            <person name="Hauser L."/>
            <person name="Kyrpides N."/>
            <person name="Ivanova N."/>
            <person name="Mikhailova N."/>
            <person name="Pagani I."/>
            <person name="Rawat S."/>
            <person name="Mannisto M."/>
            <person name="Haggblom M."/>
            <person name="Woyke T."/>
        </authorList>
    </citation>
    <scope>NUCLEOTIDE SEQUENCE [LARGE SCALE GENOMIC DNA]</scope>
    <source>
        <strain evidence="9">ATCC BAA-1857 / DSM 23137 / MP5ACTX8</strain>
    </source>
</reference>
<keyword evidence="9" id="KW-1185">Reference proteome</keyword>
<dbReference type="GO" id="GO:0003755">
    <property type="term" value="F:peptidyl-prolyl cis-trans isomerase activity"/>
    <property type="evidence" value="ECO:0007669"/>
    <property type="project" value="UniProtKB-KW"/>
</dbReference>
<keyword evidence="4 6" id="KW-0697">Rotamase</keyword>
<evidence type="ECO:0000256" key="6">
    <source>
        <dbReference type="PROSITE-ProRule" id="PRU00278"/>
    </source>
</evidence>
<evidence type="ECO:0000259" key="7">
    <source>
        <dbReference type="PROSITE" id="PS50198"/>
    </source>
</evidence>
<keyword evidence="3" id="KW-0732">Signal</keyword>
<organism evidence="8 9">
    <name type="scientific">Granulicella mallensis (strain ATCC BAA-1857 / DSM 23137 / MP5ACTX8)</name>
    <dbReference type="NCBI Taxonomy" id="682795"/>
    <lineage>
        <taxon>Bacteria</taxon>
        <taxon>Pseudomonadati</taxon>
        <taxon>Acidobacteriota</taxon>
        <taxon>Terriglobia</taxon>
        <taxon>Terriglobales</taxon>
        <taxon>Acidobacteriaceae</taxon>
        <taxon>Granulicella</taxon>
    </lineage>
</organism>